<dbReference type="Proteomes" id="UP000229976">
    <property type="component" value="Unassembled WGS sequence"/>
</dbReference>
<comment type="caution">
    <text evidence="1">The sequence shown here is derived from an EMBL/GenBank/DDBJ whole genome shotgun (WGS) entry which is preliminary data.</text>
</comment>
<proteinExistence type="predicted"/>
<evidence type="ECO:0000313" key="1">
    <source>
        <dbReference type="EMBL" id="PIP22702.1"/>
    </source>
</evidence>
<dbReference type="EMBL" id="PCRO01000033">
    <property type="protein sequence ID" value="PIP22702.1"/>
    <property type="molecule type" value="Genomic_DNA"/>
</dbReference>
<evidence type="ECO:0000313" key="2">
    <source>
        <dbReference type="Proteomes" id="UP000229976"/>
    </source>
</evidence>
<organism evidence="1 2">
    <name type="scientific">Candidatus Nealsonbacteria bacterium CG23_combo_of_CG06-09_8_20_14_all_39_17</name>
    <dbReference type="NCBI Taxonomy" id="1974722"/>
    <lineage>
        <taxon>Bacteria</taxon>
        <taxon>Candidatus Nealsoniibacteriota</taxon>
    </lineage>
</organism>
<reference evidence="1 2" key="1">
    <citation type="submission" date="2017-09" db="EMBL/GenBank/DDBJ databases">
        <title>Depth-based differentiation of microbial function through sediment-hosted aquifers and enrichment of novel symbionts in the deep terrestrial subsurface.</title>
        <authorList>
            <person name="Probst A.J."/>
            <person name="Ladd B."/>
            <person name="Jarett J.K."/>
            <person name="Geller-Mcgrath D.E."/>
            <person name="Sieber C.M."/>
            <person name="Emerson J.B."/>
            <person name="Anantharaman K."/>
            <person name="Thomas B.C."/>
            <person name="Malmstrom R."/>
            <person name="Stieglmeier M."/>
            <person name="Klingl A."/>
            <person name="Woyke T."/>
            <person name="Ryan C.M."/>
            <person name="Banfield J.F."/>
        </authorList>
    </citation>
    <scope>NUCLEOTIDE SEQUENCE [LARGE SCALE GENOMIC DNA]</scope>
    <source>
        <strain evidence="1">CG23_combo_of_CG06-09_8_20_14_all_39_17</strain>
    </source>
</reference>
<sequence length="341" mass="38037">MKGKLDERKVAELKEKKEKGLNLVILISISELTELEGTDSAHRYENIRMLTEAGVPAIAYIRPMMPPFNTSEEVIGKIFSQLKEAGCTSAVASGFRGDEALVERLSPDERVQWAMRVKVMPGEIFKRIKKYAEANNIQLFTRTACAVSAATGGERTYNPYYNSPNLVKCTELNCPIQDTCAPLSEPKEGSLELIKRLGFDVEFVPSANGKACGVSGEDRLRCPSCCTTCYFSSNIPHLLVRGNVNLGDLAFIRFTTGMMAMQPGRNDDGSKEIGKITFPDYPEIDNAQALNSWWPLSRNIEKCFGCKYCIVSEYYNETKKNTDVGFPPSELVDRMFAKNKK</sequence>
<accession>A0A2G9YU44</accession>
<protein>
    <submittedName>
        <fullName evidence="1">Uncharacterized protein</fullName>
    </submittedName>
</protein>
<gene>
    <name evidence="1" type="ORF">COX37_02505</name>
</gene>
<name>A0A2G9YU44_9BACT</name>
<dbReference type="AlphaFoldDB" id="A0A2G9YU44"/>